<evidence type="ECO:0000256" key="1">
    <source>
        <dbReference type="ARBA" id="ARBA00009437"/>
    </source>
</evidence>
<keyword evidence="4" id="KW-0804">Transcription</keyword>
<dbReference type="CDD" id="cd08422">
    <property type="entry name" value="PBP2_CrgA_like"/>
    <property type="match status" value="1"/>
</dbReference>
<dbReference type="GO" id="GO:0043565">
    <property type="term" value="F:sequence-specific DNA binding"/>
    <property type="evidence" value="ECO:0007669"/>
    <property type="project" value="TreeGrafter"/>
</dbReference>
<dbReference type="InterPro" id="IPR036390">
    <property type="entry name" value="WH_DNA-bd_sf"/>
</dbReference>
<evidence type="ECO:0000259" key="5">
    <source>
        <dbReference type="PROSITE" id="PS50931"/>
    </source>
</evidence>
<reference evidence="6 7" key="1">
    <citation type="submission" date="2017-03" db="EMBL/GenBank/DDBJ databases">
        <title>Genome analysis of strain PAMC 26577.</title>
        <authorList>
            <person name="Oh H.-M."/>
            <person name="Yang J.-A."/>
        </authorList>
    </citation>
    <scope>NUCLEOTIDE SEQUENCE [LARGE SCALE GENOMIC DNA]</scope>
    <source>
        <strain evidence="6 7">PAMC 26577</strain>
    </source>
</reference>
<dbReference type="Gene3D" id="3.40.190.290">
    <property type="match status" value="1"/>
</dbReference>
<evidence type="ECO:0000256" key="2">
    <source>
        <dbReference type="ARBA" id="ARBA00023015"/>
    </source>
</evidence>
<dbReference type="SUPFAM" id="SSF46785">
    <property type="entry name" value="Winged helix' DNA-binding domain"/>
    <property type="match status" value="1"/>
</dbReference>
<name>A0A242N0I4_CABSO</name>
<dbReference type="InterPro" id="IPR036388">
    <property type="entry name" value="WH-like_DNA-bd_sf"/>
</dbReference>
<evidence type="ECO:0000256" key="3">
    <source>
        <dbReference type="ARBA" id="ARBA00023125"/>
    </source>
</evidence>
<keyword evidence="3" id="KW-0238">DNA-binding</keyword>
<keyword evidence="2" id="KW-0805">Transcription regulation</keyword>
<dbReference type="InterPro" id="IPR000847">
    <property type="entry name" value="LysR_HTH_N"/>
</dbReference>
<dbReference type="SUPFAM" id="SSF53850">
    <property type="entry name" value="Periplasmic binding protein-like II"/>
    <property type="match status" value="1"/>
</dbReference>
<dbReference type="GO" id="GO:0006351">
    <property type="term" value="P:DNA-templated transcription"/>
    <property type="evidence" value="ECO:0007669"/>
    <property type="project" value="TreeGrafter"/>
</dbReference>
<dbReference type="PANTHER" id="PTHR30537">
    <property type="entry name" value="HTH-TYPE TRANSCRIPTIONAL REGULATOR"/>
    <property type="match status" value="1"/>
</dbReference>
<dbReference type="EMBL" id="NBTZ01000033">
    <property type="protein sequence ID" value="OTP77165.1"/>
    <property type="molecule type" value="Genomic_DNA"/>
</dbReference>
<dbReference type="PROSITE" id="PS50931">
    <property type="entry name" value="HTH_LYSR"/>
    <property type="match status" value="1"/>
</dbReference>
<feature type="domain" description="HTH lysR-type" evidence="5">
    <location>
        <begin position="39"/>
        <end position="96"/>
    </location>
</feature>
<sequence length="339" mass="37118">MPLAKSVARTKNIFVIITKIAQAVFAIKLCTFSCLGPMIKLDDLLIFVTAADSGSLSAAARQLNLTPSVASVGLKRLETELGVRLLARSTRSLRLTPDGERYLQYARNVMGEVEAGRHAVARGRKAIGGTVSLSIPSDLGRHKLAPWLDEFQEKHPDVTLQMRIGDRVTNMFSNPVDLAVRYGTPEDSTLIALPLAPENRRVLCASPAYLSKHAYPLVPEDLLKHNCLRFSLSDTVHDHWTFYSDGEPVSVNVRGNRSSDDGELVRRWAVAGQGLAYKSRIDVLADLRSGALQALLTELEGESAPLSLVCAHRLMLSPTINALRDFLQQRIALYLAGPA</sequence>
<dbReference type="FunFam" id="3.40.190.290:FF:000001">
    <property type="entry name" value="Transcriptional regulator, LysR family"/>
    <property type="match status" value="1"/>
</dbReference>
<comment type="similarity">
    <text evidence="1">Belongs to the LysR transcriptional regulatory family.</text>
</comment>
<organism evidence="6 7">
    <name type="scientific">Caballeronia sordidicola</name>
    <name type="common">Burkholderia sordidicola</name>
    <dbReference type="NCBI Taxonomy" id="196367"/>
    <lineage>
        <taxon>Bacteria</taxon>
        <taxon>Pseudomonadati</taxon>
        <taxon>Pseudomonadota</taxon>
        <taxon>Betaproteobacteria</taxon>
        <taxon>Burkholderiales</taxon>
        <taxon>Burkholderiaceae</taxon>
        <taxon>Caballeronia</taxon>
    </lineage>
</organism>
<accession>A0A242N0I4</accession>
<dbReference type="Gene3D" id="1.10.10.10">
    <property type="entry name" value="Winged helix-like DNA-binding domain superfamily/Winged helix DNA-binding domain"/>
    <property type="match status" value="1"/>
</dbReference>
<evidence type="ECO:0000256" key="4">
    <source>
        <dbReference type="ARBA" id="ARBA00023163"/>
    </source>
</evidence>
<proteinExistence type="inferred from homology"/>
<dbReference type="AlphaFoldDB" id="A0A242N0I4"/>
<dbReference type="Proteomes" id="UP000195221">
    <property type="component" value="Unassembled WGS sequence"/>
</dbReference>
<gene>
    <name evidence="6" type="ORF">PAMC26577_09365</name>
</gene>
<dbReference type="InterPro" id="IPR058163">
    <property type="entry name" value="LysR-type_TF_proteobact-type"/>
</dbReference>
<dbReference type="PANTHER" id="PTHR30537:SF21">
    <property type="entry name" value="HTH-TYPE TRANSCRIPTIONAL REGULATOR SINR-RELATED"/>
    <property type="match status" value="1"/>
</dbReference>
<protein>
    <submittedName>
        <fullName evidence="6">Transcriptional regulator, LysR family</fullName>
    </submittedName>
</protein>
<dbReference type="Pfam" id="PF00126">
    <property type="entry name" value="HTH_1"/>
    <property type="match status" value="1"/>
</dbReference>
<evidence type="ECO:0000313" key="6">
    <source>
        <dbReference type="EMBL" id="OTP77165.1"/>
    </source>
</evidence>
<evidence type="ECO:0000313" key="7">
    <source>
        <dbReference type="Proteomes" id="UP000195221"/>
    </source>
</evidence>
<dbReference type="InterPro" id="IPR005119">
    <property type="entry name" value="LysR_subst-bd"/>
</dbReference>
<dbReference type="GO" id="GO:0003700">
    <property type="term" value="F:DNA-binding transcription factor activity"/>
    <property type="evidence" value="ECO:0007669"/>
    <property type="project" value="InterPro"/>
</dbReference>
<comment type="caution">
    <text evidence="6">The sequence shown here is derived from an EMBL/GenBank/DDBJ whole genome shotgun (WGS) entry which is preliminary data.</text>
</comment>
<dbReference type="Pfam" id="PF03466">
    <property type="entry name" value="LysR_substrate"/>
    <property type="match status" value="1"/>
</dbReference>
<dbReference type="FunFam" id="1.10.10.10:FF:000001">
    <property type="entry name" value="LysR family transcriptional regulator"/>
    <property type="match status" value="1"/>
</dbReference>